<proteinExistence type="inferred from homology"/>
<name>A0ABY9MKX5_9GAMM</name>
<protein>
    <recommendedName>
        <fullName evidence="8">Cytosine-specific methyltransferase</fullName>
        <ecNumber evidence="8">2.1.1.37</ecNumber>
    </recommendedName>
</protein>
<dbReference type="EC" id="2.1.1.37" evidence="8"/>
<comment type="similarity">
    <text evidence="6 7">Belongs to the class I-like SAM-binding methyltransferase superfamily. C5-methyltransferase family.</text>
</comment>
<evidence type="ECO:0000256" key="2">
    <source>
        <dbReference type="ARBA" id="ARBA00022679"/>
    </source>
</evidence>
<evidence type="ECO:0000256" key="3">
    <source>
        <dbReference type="ARBA" id="ARBA00022691"/>
    </source>
</evidence>
<dbReference type="PANTHER" id="PTHR10629">
    <property type="entry name" value="CYTOSINE-SPECIFIC METHYLTRANSFERASE"/>
    <property type="match status" value="1"/>
</dbReference>
<dbReference type="InterPro" id="IPR029063">
    <property type="entry name" value="SAM-dependent_MTases_sf"/>
</dbReference>
<dbReference type="Proteomes" id="UP001236657">
    <property type="component" value="Chromosome"/>
</dbReference>
<keyword evidence="3 6" id="KW-0949">S-adenosyl-L-methionine</keyword>
<organism evidence="9 10">
    <name type="scientific">Thiothrix lacustris</name>
    <dbReference type="NCBI Taxonomy" id="525917"/>
    <lineage>
        <taxon>Bacteria</taxon>
        <taxon>Pseudomonadati</taxon>
        <taxon>Pseudomonadota</taxon>
        <taxon>Gammaproteobacteria</taxon>
        <taxon>Thiotrichales</taxon>
        <taxon>Thiotrichaceae</taxon>
        <taxon>Thiothrix</taxon>
    </lineage>
</organism>
<dbReference type="GO" id="GO:0032259">
    <property type="term" value="P:methylation"/>
    <property type="evidence" value="ECO:0007669"/>
    <property type="project" value="UniProtKB-KW"/>
</dbReference>
<dbReference type="Pfam" id="PF00145">
    <property type="entry name" value="DNA_methylase"/>
    <property type="match status" value="1"/>
</dbReference>
<evidence type="ECO:0000256" key="8">
    <source>
        <dbReference type="RuleBase" id="RU000417"/>
    </source>
</evidence>
<dbReference type="PANTHER" id="PTHR10629:SF52">
    <property type="entry name" value="DNA (CYTOSINE-5)-METHYLTRANSFERASE 1"/>
    <property type="match status" value="1"/>
</dbReference>
<dbReference type="PROSITE" id="PS51679">
    <property type="entry name" value="SAM_MT_C5"/>
    <property type="match status" value="1"/>
</dbReference>
<keyword evidence="1 6" id="KW-0489">Methyltransferase</keyword>
<evidence type="ECO:0000256" key="1">
    <source>
        <dbReference type="ARBA" id="ARBA00022603"/>
    </source>
</evidence>
<comment type="catalytic activity">
    <reaction evidence="5 8">
        <text>a 2'-deoxycytidine in DNA + S-adenosyl-L-methionine = a 5-methyl-2'-deoxycytidine in DNA + S-adenosyl-L-homocysteine + H(+)</text>
        <dbReference type="Rhea" id="RHEA:13681"/>
        <dbReference type="Rhea" id="RHEA-COMP:11369"/>
        <dbReference type="Rhea" id="RHEA-COMP:11370"/>
        <dbReference type="ChEBI" id="CHEBI:15378"/>
        <dbReference type="ChEBI" id="CHEBI:57856"/>
        <dbReference type="ChEBI" id="CHEBI:59789"/>
        <dbReference type="ChEBI" id="CHEBI:85452"/>
        <dbReference type="ChEBI" id="CHEBI:85454"/>
        <dbReference type="EC" id="2.1.1.37"/>
    </reaction>
</comment>
<sequence>MKTLELFSGAGGLAKGLELAGFHHVKLVEFNKHACATLKANFGAEKVFAGDIRDFSYDGLQGVDIVAGGPPCQPFSLGGKHQADQDHRDMFPYAINAIRELQPKAFIFENVKGLLRPSFADYFEYIVLRLTYPDYKPKFGLDWQLHLQLLRKLKYEAHQGLKYNMAYQLVNAADYGVPQSRERVFMVGIRADLDVEWVFPTPTHANPKKLDVLKNGHGLFPTALKPWQTVRDALGHLPDPRSSNHTIPDHIFRDGARVYPGHTGSDHDWPAKTLKAGGHGVPGGENMLRYRDGSVRYFTVHEAKLLQTFPADFHIEGAWGEAMRQIGNAVPVLLAQTFGQELHKTLRQSALAFDESPLACAATG</sequence>
<dbReference type="InterPro" id="IPR001525">
    <property type="entry name" value="C5_MeTfrase"/>
</dbReference>
<dbReference type="InterPro" id="IPR018117">
    <property type="entry name" value="C5_DNA_meth_AS"/>
</dbReference>
<evidence type="ECO:0000313" key="9">
    <source>
        <dbReference type="EMBL" id="WML89339.1"/>
    </source>
</evidence>
<gene>
    <name evidence="9" type="primary">dcm</name>
    <name evidence="9" type="ORF">RCF98_10185</name>
</gene>
<dbReference type="PROSITE" id="PS00094">
    <property type="entry name" value="C5_MTASE_1"/>
    <property type="match status" value="1"/>
</dbReference>
<reference evidence="9 10" key="1">
    <citation type="submission" date="2023-08" db="EMBL/GenBank/DDBJ databases">
        <title>New molecular markers tilS and rpoB for phylogenetic and monitoring studies of the genus Thiothrix biodiversity.</title>
        <authorList>
            <person name="Ravin N.V."/>
            <person name="Smolyakov D."/>
            <person name="Markov N.D."/>
            <person name="Beletsky A.V."/>
            <person name="Mardanov A.V."/>
            <person name="Rudenko T.S."/>
            <person name="Grabovich M.Y."/>
        </authorList>
    </citation>
    <scope>NUCLEOTIDE SEQUENCE [LARGE SCALE GENOMIC DNA]</scope>
    <source>
        <strain evidence="9 10">MK1</strain>
    </source>
</reference>
<keyword evidence="4" id="KW-0680">Restriction system</keyword>
<dbReference type="PRINTS" id="PR00105">
    <property type="entry name" value="C5METTRFRASE"/>
</dbReference>
<dbReference type="GO" id="GO:0003886">
    <property type="term" value="F:DNA (cytosine-5-)-methyltransferase activity"/>
    <property type="evidence" value="ECO:0007669"/>
    <property type="project" value="UniProtKB-EC"/>
</dbReference>
<evidence type="ECO:0000256" key="7">
    <source>
        <dbReference type="RuleBase" id="RU000416"/>
    </source>
</evidence>
<accession>A0ABY9MKX5</accession>
<dbReference type="RefSeq" id="WP_308893571.1">
    <property type="nucleotide sequence ID" value="NZ_CP133218.1"/>
</dbReference>
<evidence type="ECO:0000313" key="10">
    <source>
        <dbReference type="Proteomes" id="UP001236657"/>
    </source>
</evidence>
<dbReference type="NCBIfam" id="TIGR00675">
    <property type="entry name" value="dcm"/>
    <property type="match status" value="1"/>
</dbReference>
<dbReference type="SUPFAM" id="SSF53335">
    <property type="entry name" value="S-adenosyl-L-methionine-dependent methyltransferases"/>
    <property type="match status" value="1"/>
</dbReference>
<dbReference type="Gene3D" id="3.90.120.10">
    <property type="entry name" value="DNA Methylase, subunit A, domain 2"/>
    <property type="match status" value="1"/>
</dbReference>
<feature type="active site" evidence="6">
    <location>
        <position position="72"/>
    </location>
</feature>
<keyword evidence="10" id="KW-1185">Reference proteome</keyword>
<evidence type="ECO:0000256" key="5">
    <source>
        <dbReference type="ARBA" id="ARBA00047422"/>
    </source>
</evidence>
<evidence type="ECO:0000256" key="6">
    <source>
        <dbReference type="PROSITE-ProRule" id="PRU01016"/>
    </source>
</evidence>
<dbReference type="EMBL" id="CP133218">
    <property type="protein sequence ID" value="WML89339.1"/>
    <property type="molecule type" value="Genomic_DNA"/>
</dbReference>
<dbReference type="InterPro" id="IPR050390">
    <property type="entry name" value="C5-Methyltransferase"/>
</dbReference>
<evidence type="ECO:0000256" key="4">
    <source>
        <dbReference type="ARBA" id="ARBA00022747"/>
    </source>
</evidence>
<keyword evidence="2 6" id="KW-0808">Transferase</keyword>
<dbReference type="Gene3D" id="3.40.50.150">
    <property type="entry name" value="Vaccinia Virus protein VP39"/>
    <property type="match status" value="1"/>
</dbReference>